<dbReference type="PANTHER" id="PTHR43304:SF1">
    <property type="entry name" value="PAC DOMAIN-CONTAINING PROTEIN"/>
    <property type="match status" value="1"/>
</dbReference>
<proteinExistence type="predicted"/>
<dbReference type="Gene3D" id="3.40.50.2300">
    <property type="match status" value="1"/>
</dbReference>
<evidence type="ECO:0000256" key="1">
    <source>
        <dbReference type="ARBA" id="ARBA00000085"/>
    </source>
</evidence>
<feature type="domain" description="PAC" evidence="11">
    <location>
        <begin position="441"/>
        <end position="493"/>
    </location>
</feature>
<dbReference type="InterPro" id="IPR003661">
    <property type="entry name" value="HisK_dim/P_dom"/>
</dbReference>
<dbReference type="PROSITE" id="PS50113">
    <property type="entry name" value="PAC"/>
    <property type="match status" value="4"/>
</dbReference>
<evidence type="ECO:0000259" key="8">
    <source>
        <dbReference type="PROSITE" id="PS50109"/>
    </source>
</evidence>
<keyword evidence="7" id="KW-0812">Transmembrane</keyword>
<dbReference type="InterPro" id="IPR001789">
    <property type="entry name" value="Sig_transdc_resp-reg_receiver"/>
</dbReference>
<dbReference type="Pfam" id="PF08448">
    <property type="entry name" value="PAS_4"/>
    <property type="match status" value="1"/>
</dbReference>
<dbReference type="CDD" id="cd00082">
    <property type="entry name" value="HisKA"/>
    <property type="match status" value="1"/>
</dbReference>
<keyword evidence="3 6" id="KW-0597">Phosphoprotein</keyword>
<dbReference type="InterPro" id="IPR003594">
    <property type="entry name" value="HATPase_dom"/>
</dbReference>
<feature type="transmembrane region" description="Helical" evidence="7">
    <location>
        <begin position="75"/>
        <end position="99"/>
    </location>
</feature>
<dbReference type="PRINTS" id="PR00344">
    <property type="entry name" value="BCTRLSENSOR"/>
</dbReference>
<evidence type="ECO:0000259" key="11">
    <source>
        <dbReference type="PROSITE" id="PS50113"/>
    </source>
</evidence>
<evidence type="ECO:0000256" key="3">
    <source>
        <dbReference type="ARBA" id="ARBA00022553"/>
    </source>
</evidence>
<dbReference type="PROSITE" id="PS50110">
    <property type="entry name" value="RESPONSE_REGULATORY"/>
    <property type="match status" value="1"/>
</dbReference>
<name>A0A5C5ZVN9_9BACT</name>
<evidence type="ECO:0000256" key="5">
    <source>
        <dbReference type="ARBA" id="ARBA00022777"/>
    </source>
</evidence>
<dbReference type="InterPro" id="IPR013655">
    <property type="entry name" value="PAS_fold_3"/>
</dbReference>
<comment type="catalytic activity">
    <reaction evidence="1">
        <text>ATP + protein L-histidine = ADP + protein N-phospho-L-histidine.</text>
        <dbReference type="EC" id="2.7.13.3"/>
    </reaction>
</comment>
<dbReference type="NCBIfam" id="TIGR00229">
    <property type="entry name" value="sensory_box"/>
    <property type="match status" value="2"/>
</dbReference>
<gene>
    <name evidence="12" type="ORF">Pla100_52290</name>
</gene>
<feature type="domain" description="PAC" evidence="11">
    <location>
        <begin position="314"/>
        <end position="365"/>
    </location>
</feature>
<dbReference type="Gene3D" id="1.10.287.130">
    <property type="match status" value="1"/>
</dbReference>
<dbReference type="Pfam" id="PF02518">
    <property type="entry name" value="HATPase_c"/>
    <property type="match status" value="1"/>
</dbReference>
<keyword evidence="7" id="KW-0472">Membrane</keyword>
<dbReference type="SUPFAM" id="SSF55785">
    <property type="entry name" value="PYP-like sensor domain (PAS domain)"/>
    <property type="match status" value="4"/>
</dbReference>
<dbReference type="SUPFAM" id="SSF47384">
    <property type="entry name" value="Homodimeric domain of signal transducing histidine kinase"/>
    <property type="match status" value="1"/>
</dbReference>
<reference evidence="12 13" key="1">
    <citation type="submission" date="2019-02" db="EMBL/GenBank/DDBJ databases">
        <title>Deep-cultivation of Planctomycetes and their phenomic and genomic characterization uncovers novel biology.</title>
        <authorList>
            <person name="Wiegand S."/>
            <person name="Jogler M."/>
            <person name="Boedeker C."/>
            <person name="Pinto D."/>
            <person name="Vollmers J."/>
            <person name="Rivas-Marin E."/>
            <person name="Kohn T."/>
            <person name="Peeters S.H."/>
            <person name="Heuer A."/>
            <person name="Rast P."/>
            <person name="Oberbeckmann S."/>
            <person name="Bunk B."/>
            <person name="Jeske O."/>
            <person name="Meyerdierks A."/>
            <person name="Storesund J.E."/>
            <person name="Kallscheuer N."/>
            <person name="Luecker S."/>
            <person name="Lage O.M."/>
            <person name="Pohl T."/>
            <person name="Merkel B.J."/>
            <person name="Hornburger P."/>
            <person name="Mueller R.-W."/>
            <person name="Bruemmer F."/>
            <person name="Labrenz M."/>
            <person name="Spormann A.M."/>
            <person name="Op Den Camp H."/>
            <person name="Overmann J."/>
            <person name="Amann R."/>
            <person name="Jetten M.S.M."/>
            <person name="Mascher T."/>
            <person name="Medema M.H."/>
            <person name="Devos D.P."/>
            <person name="Kaster A.-K."/>
            <person name="Ovreas L."/>
            <person name="Rohde M."/>
            <person name="Galperin M.Y."/>
            <person name="Jogler C."/>
        </authorList>
    </citation>
    <scope>NUCLEOTIDE SEQUENCE [LARGE SCALE GENOMIC DNA]</scope>
    <source>
        <strain evidence="12 13">Pla100</strain>
    </source>
</reference>
<dbReference type="EMBL" id="SJPM01000015">
    <property type="protein sequence ID" value="TWT91379.1"/>
    <property type="molecule type" value="Genomic_DNA"/>
</dbReference>
<keyword evidence="13" id="KW-1185">Reference proteome</keyword>
<feature type="domain" description="Histidine kinase" evidence="8">
    <location>
        <begin position="632"/>
        <end position="855"/>
    </location>
</feature>
<dbReference type="Proteomes" id="UP000316213">
    <property type="component" value="Unassembled WGS sequence"/>
</dbReference>
<evidence type="ECO:0000256" key="4">
    <source>
        <dbReference type="ARBA" id="ARBA00022679"/>
    </source>
</evidence>
<accession>A0A5C5ZVN9</accession>
<dbReference type="OrthoDB" id="5287556at2"/>
<dbReference type="InterPro" id="IPR013656">
    <property type="entry name" value="PAS_4"/>
</dbReference>
<dbReference type="Gene3D" id="2.10.70.100">
    <property type="match status" value="1"/>
</dbReference>
<feature type="domain" description="Response regulatory" evidence="9">
    <location>
        <begin position="874"/>
        <end position="990"/>
    </location>
</feature>
<evidence type="ECO:0000259" key="9">
    <source>
        <dbReference type="PROSITE" id="PS50110"/>
    </source>
</evidence>
<dbReference type="AlphaFoldDB" id="A0A5C5ZVN9"/>
<dbReference type="InterPro" id="IPR052162">
    <property type="entry name" value="Sensor_kinase/Photoreceptor"/>
</dbReference>
<dbReference type="InterPro" id="IPR036097">
    <property type="entry name" value="HisK_dim/P_sf"/>
</dbReference>
<evidence type="ECO:0000256" key="6">
    <source>
        <dbReference type="PROSITE-ProRule" id="PRU00169"/>
    </source>
</evidence>
<evidence type="ECO:0000256" key="7">
    <source>
        <dbReference type="SAM" id="Phobius"/>
    </source>
</evidence>
<dbReference type="SMART" id="SM00387">
    <property type="entry name" value="HATPase_c"/>
    <property type="match status" value="1"/>
</dbReference>
<comment type="caution">
    <text evidence="12">The sequence shown here is derived from an EMBL/GenBank/DDBJ whole genome shotgun (WGS) entry which is preliminary data.</text>
</comment>
<dbReference type="PROSITE" id="PS50109">
    <property type="entry name" value="HIS_KIN"/>
    <property type="match status" value="1"/>
</dbReference>
<dbReference type="Gene3D" id="3.30.450.20">
    <property type="entry name" value="PAS domain"/>
    <property type="match status" value="4"/>
</dbReference>
<keyword evidence="4" id="KW-0808">Transferase</keyword>
<dbReference type="EC" id="2.7.13.3" evidence="2"/>
<dbReference type="PROSITE" id="PS50112">
    <property type="entry name" value="PAS"/>
    <property type="match status" value="2"/>
</dbReference>
<dbReference type="InterPro" id="IPR000700">
    <property type="entry name" value="PAS-assoc_C"/>
</dbReference>
<dbReference type="InterPro" id="IPR036890">
    <property type="entry name" value="HATPase_C_sf"/>
</dbReference>
<dbReference type="SMART" id="SM00448">
    <property type="entry name" value="REC"/>
    <property type="match status" value="1"/>
</dbReference>
<dbReference type="InterPro" id="IPR000014">
    <property type="entry name" value="PAS"/>
</dbReference>
<evidence type="ECO:0000259" key="10">
    <source>
        <dbReference type="PROSITE" id="PS50112"/>
    </source>
</evidence>
<sequence length="1011" mass="112975">MIGVTKHDSSDRDGAFGAESTARIGTVDFFNGTFGTMVDPSKHVPLRVSGFYLLFGVVWILTSDVLMAWSEIVDVRASLVSSCKGLFFVGVSAAIIYLLMRQQLERLSCANSLAHAVINGTTDAVFVKDRNGRYLMFNRAAAAQVNKRAEDVIGRDDHFVFDAQSAAELKDRDRRIMESGEADTAEEVLTIENSTTVFLATKVPYRDQFGNVIGLIGISRDITQQKEAEKQLRIQRDRLASIVEAVPVIICSFQSWPDGSFSMPFCSSLIESIYDLSKEELRHDASSIFKRIHPDDVQDVLDSIEASTRTMTLWEREYRVCRPGREEIWVEGRSVPTRQEDGSILWQGYVADITTRKRDQERLRSIQQRLDHAQLIAKMGSWTWEPVSNRVWWSDAIYNLFGFDPNTTVPSFQNILDRLDPADRKIAIDRVDALMQCGDGFSNEFLANRTDGSKIWILSAARAARDENGRLIQVDGFDQDITIQKQIEDELRLSEERLRLALRSAGGGVWDWDLRTDQAWWSPEMYSLWGIDPNEPMALANSLESIVDQDRDYVRNTSKLAIDNKSDYHAEFRIDHPERGECWISSSGRTISDQDGAIRLIGISQDITDRRRLEDHLRQSQKMEAVGRLAGGVAHDFNNLLTVINGYCRILVDQITEPPDVRDSLYAIRDAADRATRLTRQLLSFSRKAMVELQVLDLNQVVMQSAALLRKLVGQEISVELALAPTACFIEADPIQIDQVILNLTVNARDASQKGDIVTIATRSVNFDSPHSTTTGTLSPGKYIELTVTDQGIGILESLQTQIFEPFFSTKEREKGTGLGLSVAHGIIAQSGGQIDVQSAPGKGASFRIYLKEASPQTATAASSSRAIEGGKEFILLVEDEQAIRALCERTLRAHGYQVFAASGGSEAIEWFSKSPEKIDMLVTDLMMPNMSGRELADALRSKKPELLILYISGYSDDLFIQEVIRSGRDTLLQKPFLPGELASKVREVFDGADHELAPQDDISEQDVSDQ</sequence>
<keyword evidence="5" id="KW-0418">Kinase</keyword>
<protein>
    <recommendedName>
        <fullName evidence="2">histidine kinase</fullName>
        <ecNumber evidence="2">2.7.13.3</ecNumber>
    </recommendedName>
</protein>
<dbReference type="Pfam" id="PF00512">
    <property type="entry name" value="HisKA"/>
    <property type="match status" value="1"/>
</dbReference>
<feature type="domain" description="PAS" evidence="10">
    <location>
        <begin position="110"/>
        <end position="180"/>
    </location>
</feature>
<dbReference type="InterPro" id="IPR005467">
    <property type="entry name" value="His_kinase_dom"/>
</dbReference>
<dbReference type="InterPro" id="IPR035965">
    <property type="entry name" value="PAS-like_dom_sf"/>
</dbReference>
<organism evidence="12 13">
    <name type="scientific">Neorhodopirellula pilleata</name>
    <dbReference type="NCBI Taxonomy" id="2714738"/>
    <lineage>
        <taxon>Bacteria</taxon>
        <taxon>Pseudomonadati</taxon>
        <taxon>Planctomycetota</taxon>
        <taxon>Planctomycetia</taxon>
        <taxon>Pirellulales</taxon>
        <taxon>Pirellulaceae</taxon>
        <taxon>Neorhodopirellula</taxon>
    </lineage>
</organism>
<feature type="domain" description="PAC" evidence="11">
    <location>
        <begin position="568"/>
        <end position="619"/>
    </location>
</feature>
<dbReference type="SMART" id="SM00388">
    <property type="entry name" value="HisKA"/>
    <property type="match status" value="1"/>
</dbReference>
<dbReference type="Pfam" id="PF00072">
    <property type="entry name" value="Response_reg"/>
    <property type="match status" value="1"/>
</dbReference>
<dbReference type="InterPro" id="IPR001610">
    <property type="entry name" value="PAC"/>
</dbReference>
<dbReference type="SMART" id="SM00086">
    <property type="entry name" value="PAC"/>
    <property type="match status" value="4"/>
</dbReference>
<dbReference type="PANTHER" id="PTHR43304">
    <property type="entry name" value="PHYTOCHROME-LIKE PROTEIN CPH1"/>
    <property type="match status" value="1"/>
</dbReference>
<dbReference type="InterPro" id="IPR011006">
    <property type="entry name" value="CheY-like_superfamily"/>
</dbReference>
<dbReference type="SUPFAM" id="SSF52172">
    <property type="entry name" value="CheY-like"/>
    <property type="match status" value="1"/>
</dbReference>
<dbReference type="CDD" id="cd00130">
    <property type="entry name" value="PAS"/>
    <property type="match status" value="4"/>
</dbReference>
<feature type="modified residue" description="4-aspartylphosphate" evidence="6">
    <location>
        <position position="925"/>
    </location>
</feature>
<evidence type="ECO:0000313" key="13">
    <source>
        <dbReference type="Proteomes" id="UP000316213"/>
    </source>
</evidence>
<dbReference type="Pfam" id="PF08447">
    <property type="entry name" value="PAS_3"/>
    <property type="match status" value="3"/>
</dbReference>
<evidence type="ECO:0000256" key="2">
    <source>
        <dbReference type="ARBA" id="ARBA00012438"/>
    </source>
</evidence>
<dbReference type="Gene3D" id="3.30.565.10">
    <property type="entry name" value="Histidine kinase-like ATPase, C-terminal domain"/>
    <property type="match status" value="1"/>
</dbReference>
<dbReference type="GO" id="GO:0000155">
    <property type="term" value="F:phosphorelay sensor kinase activity"/>
    <property type="evidence" value="ECO:0007669"/>
    <property type="project" value="InterPro"/>
</dbReference>
<feature type="domain" description="PAC" evidence="11">
    <location>
        <begin position="183"/>
        <end position="234"/>
    </location>
</feature>
<feature type="transmembrane region" description="Helical" evidence="7">
    <location>
        <begin position="51"/>
        <end position="69"/>
    </location>
</feature>
<dbReference type="SUPFAM" id="SSF55874">
    <property type="entry name" value="ATPase domain of HSP90 chaperone/DNA topoisomerase II/histidine kinase"/>
    <property type="match status" value="1"/>
</dbReference>
<feature type="domain" description="PAS" evidence="10">
    <location>
        <begin position="494"/>
        <end position="565"/>
    </location>
</feature>
<dbReference type="InterPro" id="IPR004358">
    <property type="entry name" value="Sig_transdc_His_kin-like_C"/>
</dbReference>
<dbReference type="SMART" id="SM00091">
    <property type="entry name" value="PAS"/>
    <property type="match status" value="4"/>
</dbReference>
<keyword evidence="7" id="KW-1133">Transmembrane helix</keyword>
<evidence type="ECO:0000313" key="12">
    <source>
        <dbReference type="EMBL" id="TWT91379.1"/>
    </source>
</evidence>